<organism evidence="1 2">
    <name type="scientific">Nocardioides taihuensis</name>
    <dbReference type="NCBI Taxonomy" id="1835606"/>
    <lineage>
        <taxon>Bacteria</taxon>
        <taxon>Bacillati</taxon>
        <taxon>Actinomycetota</taxon>
        <taxon>Actinomycetes</taxon>
        <taxon>Propionibacteriales</taxon>
        <taxon>Nocardioidaceae</taxon>
        <taxon>Nocardioides</taxon>
    </lineage>
</organism>
<dbReference type="EMBL" id="JBHSKD010000002">
    <property type="protein sequence ID" value="MFC5175271.1"/>
    <property type="molecule type" value="Genomic_DNA"/>
</dbReference>
<protein>
    <recommendedName>
        <fullName evidence="3">Zinc-ribbon domain-containing protein</fullName>
    </recommendedName>
</protein>
<dbReference type="Proteomes" id="UP001596087">
    <property type="component" value="Unassembled WGS sequence"/>
</dbReference>
<dbReference type="RefSeq" id="WP_378585767.1">
    <property type="nucleotide sequence ID" value="NZ_JBHSKD010000002.1"/>
</dbReference>
<name>A0ABW0BER4_9ACTN</name>
<proteinExistence type="predicted"/>
<evidence type="ECO:0000313" key="1">
    <source>
        <dbReference type="EMBL" id="MFC5175271.1"/>
    </source>
</evidence>
<sequence length="51" mass="5989">MLKRPRWLHKLHRSQKCPDCGAAVKETYCEVCGYDLVRKVQDDVSSHRPTF</sequence>
<evidence type="ECO:0008006" key="3">
    <source>
        <dbReference type="Google" id="ProtNLM"/>
    </source>
</evidence>
<reference evidence="2" key="1">
    <citation type="journal article" date="2019" name="Int. J. Syst. Evol. Microbiol.">
        <title>The Global Catalogue of Microorganisms (GCM) 10K type strain sequencing project: providing services to taxonomists for standard genome sequencing and annotation.</title>
        <authorList>
            <consortium name="The Broad Institute Genomics Platform"/>
            <consortium name="The Broad Institute Genome Sequencing Center for Infectious Disease"/>
            <person name="Wu L."/>
            <person name="Ma J."/>
        </authorList>
    </citation>
    <scope>NUCLEOTIDE SEQUENCE [LARGE SCALE GENOMIC DNA]</scope>
    <source>
        <strain evidence="2">DFY41</strain>
    </source>
</reference>
<gene>
    <name evidence="1" type="ORF">ACFPGP_01225</name>
</gene>
<keyword evidence="2" id="KW-1185">Reference proteome</keyword>
<evidence type="ECO:0000313" key="2">
    <source>
        <dbReference type="Proteomes" id="UP001596087"/>
    </source>
</evidence>
<comment type="caution">
    <text evidence="1">The sequence shown here is derived from an EMBL/GenBank/DDBJ whole genome shotgun (WGS) entry which is preliminary data.</text>
</comment>
<accession>A0ABW0BER4</accession>